<dbReference type="WBParaSite" id="nRc.2.0.1.t26936-RA">
    <property type="protein sequence ID" value="nRc.2.0.1.t26936-RA"/>
    <property type="gene ID" value="nRc.2.0.1.g26936"/>
</dbReference>
<evidence type="ECO:0000313" key="2">
    <source>
        <dbReference type="Proteomes" id="UP000887565"/>
    </source>
</evidence>
<feature type="chain" id="PRO_5037148967" evidence="1">
    <location>
        <begin position="27"/>
        <end position="117"/>
    </location>
</feature>
<protein>
    <submittedName>
        <fullName evidence="3">Secreted protein</fullName>
    </submittedName>
</protein>
<sequence>MALDICGVCCCMACIWFCCCCCKLCCIIICGGGCCCCCCCKLTPKSVRIFFACGCCDCCCTTSMPPFIEPLTQGKDLISLGVLFRRGVRFVGCCFVIVVGQKLPLRKHYEHKSEKRI</sequence>
<dbReference type="Proteomes" id="UP000887565">
    <property type="component" value="Unplaced"/>
</dbReference>
<organism evidence="2 3">
    <name type="scientific">Romanomermis culicivorax</name>
    <name type="common">Nematode worm</name>
    <dbReference type="NCBI Taxonomy" id="13658"/>
    <lineage>
        <taxon>Eukaryota</taxon>
        <taxon>Metazoa</taxon>
        <taxon>Ecdysozoa</taxon>
        <taxon>Nematoda</taxon>
        <taxon>Enoplea</taxon>
        <taxon>Dorylaimia</taxon>
        <taxon>Mermithida</taxon>
        <taxon>Mermithoidea</taxon>
        <taxon>Mermithidae</taxon>
        <taxon>Romanomermis</taxon>
    </lineage>
</organism>
<dbReference type="AlphaFoldDB" id="A0A915JLQ7"/>
<evidence type="ECO:0000256" key="1">
    <source>
        <dbReference type="SAM" id="SignalP"/>
    </source>
</evidence>
<accession>A0A915JLQ7</accession>
<feature type="signal peptide" evidence="1">
    <location>
        <begin position="1"/>
        <end position="26"/>
    </location>
</feature>
<proteinExistence type="predicted"/>
<keyword evidence="2" id="KW-1185">Reference proteome</keyword>
<name>A0A915JLQ7_ROMCU</name>
<evidence type="ECO:0000313" key="3">
    <source>
        <dbReference type="WBParaSite" id="nRc.2.0.1.t26936-RA"/>
    </source>
</evidence>
<reference evidence="3" key="1">
    <citation type="submission" date="2022-11" db="UniProtKB">
        <authorList>
            <consortium name="WormBaseParasite"/>
        </authorList>
    </citation>
    <scope>IDENTIFICATION</scope>
</reference>
<keyword evidence="1" id="KW-0732">Signal</keyword>